<protein>
    <submittedName>
        <fullName evidence="4">Retrovirus-related Pol polyprotein from transposon RE1</fullName>
    </submittedName>
</protein>
<dbReference type="AlphaFoldDB" id="A0AAE1W7B7"/>
<dbReference type="InterPro" id="IPR013103">
    <property type="entry name" value="RVT_2"/>
</dbReference>
<organism evidence="4 5">
    <name type="scientific">Sesamum angolense</name>
    <dbReference type="NCBI Taxonomy" id="2727404"/>
    <lineage>
        <taxon>Eukaryota</taxon>
        <taxon>Viridiplantae</taxon>
        <taxon>Streptophyta</taxon>
        <taxon>Embryophyta</taxon>
        <taxon>Tracheophyta</taxon>
        <taxon>Spermatophyta</taxon>
        <taxon>Magnoliopsida</taxon>
        <taxon>eudicotyledons</taxon>
        <taxon>Gunneridae</taxon>
        <taxon>Pentapetalae</taxon>
        <taxon>asterids</taxon>
        <taxon>lamiids</taxon>
        <taxon>Lamiales</taxon>
        <taxon>Pedaliaceae</taxon>
        <taxon>Sesamum</taxon>
    </lineage>
</organism>
<evidence type="ECO:0000259" key="3">
    <source>
        <dbReference type="Pfam" id="PF14244"/>
    </source>
</evidence>
<evidence type="ECO:0000256" key="1">
    <source>
        <dbReference type="SAM" id="MobiDB-lite"/>
    </source>
</evidence>
<reference evidence="4" key="2">
    <citation type="journal article" date="2024" name="Plant">
        <title>Genomic evolution and insights into agronomic trait innovations of Sesamum species.</title>
        <authorList>
            <person name="Miao H."/>
            <person name="Wang L."/>
            <person name="Qu L."/>
            <person name="Liu H."/>
            <person name="Sun Y."/>
            <person name="Le M."/>
            <person name="Wang Q."/>
            <person name="Wei S."/>
            <person name="Zheng Y."/>
            <person name="Lin W."/>
            <person name="Duan Y."/>
            <person name="Cao H."/>
            <person name="Xiong S."/>
            <person name="Wang X."/>
            <person name="Wei L."/>
            <person name="Li C."/>
            <person name="Ma Q."/>
            <person name="Ju M."/>
            <person name="Zhao R."/>
            <person name="Li G."/>
            <person name="Mu C."/>
            <person name="Tian Q."/>
            <person name="Mei H."/>
            <person name="Zhang T."/>
            <person name="Gao T."/>
            <person name="Zhang H."/>
        </authorList>
    </citation>
    <scope>NUCLEOTIDE SEQUENCE</scope>
    <source>
        <strain evidence="4">K16</strain>
    </source>
</reference>
<dbReference type="InterPro" id="IPR043502">
    <property type="entry name" value="DNA/RNA_pol_sf"/>
</dbReference>
<gene>
    <name evidence="4" type="ORF">Sango_2422900</name>
</gene>
<evidence type="ECO:0000313" key="5">
    <source>
        <dbReference type="Proteomes" id="UP001289374"/>
    </source>
</evidence>
<feature type="region of interest" description="Disordered" evidence="1">
    <location>
        <begin position="1"/>
        <end position="32"/>
    </location>
</feature>
<dbReference type="PANTHER" id="PTHR37610">
    <property type="entry name" value="CCHC-TYPE DOMAIN-CONTAINING PROTEIN"/>
    <property type="match status" value="1"/>
</dbReference>
<proteinExistence type="predicted"/>
<dbReference type="Pfam" id="PF14244">
    <property type="entry name" value="Retrotran_gag_3"/>
    <property type="match status" value="1"/>
</dbReference>
<evidence type="ECO:0000313" key="4">
    <source>
        <dbReference type="EMBL" id="KAK4388163.1"/>
    </source>
</evidence>
<dbReference type="Pfam" id="PF07727">
    <property type="entry name" value="RVT_2"/>
    <property type="match status" value="1"/>
</dbReference>
<feature type="domain" description="Retrotransposon Copia-like N-terminal" evidence="3">
    <location>
        <begin position="28"/>
        <end position="72"/>
    </location>
</feature>
<name>A0AAE1W7B7_9LAMI</name>
<dbReference type="EMBL" id="JACGWL010000014">
    <property type="protein sequence ID" value="KAK4388163.1"/>
    <property type="molecule type" value="Genomic_DNA"/>
</dbReference>
<dbReference type="PANTHER" id="PTHR37610:SF40">
    <property type="entry name" value="OS01G0909600 PROTEIN"/>
    <property type="match status" value="1"/>
</dbReference>
<reference evidence="4" key="1">
    <citation type="submission" date="2020-06" db="EMBL/GenBank/DDBJ databases">
        <authorList>
            <person name="Li T."/>
            <person name="Hu X."/>
            <person name="Zhang T."/>
            <person name="Song X."/>
            <person name="Zhang H."/>
            <person name="Dai N."/>
            <person name="Sheng W."/>
            <person name="Hou X."/>
            <person name="Wei L."/>
        </authorList>
    </citation>
    <scope>NUCLEOTIDE SEQUENCE</scope>
    <source>
        <strain evidence="4">K16</strain>
        <tissue evidence="4">Leaf</tissue>
    </source>
</reference>
<feature type="domain" description="Reverse transcriptase Ty1/copia-type" evidence="2">
    <location>
        <begin position="196"/>
        <end position="320"/>
    </location>
</feature>
<keyword evidence="5" id="KW-1185">Reference proteome</keyword>
<dbReference type="Proteomes" id="UP001289374">
    <property type="component" value="Unassembled WGS sequence"/>
</dbReference>
<feature type="compositionally biased region" description="Basic and acidic residues" evidence="1">
    <location>
        <begin position="23"/>
        <end position="32"/>
    </location>
</feature>
<accession>A0AAE1W7B7</accession>
<dbReference type="SUPFAM" id="SSF56672">
    <property type="entry name" value="DNA/RNA polymerases"/>
    <property type="match status" value="1"/>
</dbReference>
<dbReference type="InterPro" id="IPR029472">
    <property type="entry name" value="Copia-like_N"/>
</dbReference>
<feature type="compositionally biased region" description="Polar residues" evidence="1">
    <location>
        <begin position="1"/>
        <end position="15"/>
    </location>
</feature>
<evidence type="ECO:0000259" key="2">
    <source>
        <dbReference type="Pfam" id="PF07727"/>
    </source>
</evidence>
<sequence length="322" mass="36563">MLGKNTDSGEASATEQKPLGLPERLKLHGGDHPRMNLVSVPFDERNYLSWSRSIRLALGTKQKLGFTEGIYKKLSRNKDEIEQWERVDYNNIENSQEPAEQEALSTGNKVEYNSPMIFQPRRSTRTTTKPAWLNDFIRAASPDSNALQIMSVTPSHRCFVECICFKGAKNLHRSSKPRRVEESNVVRVRGTIKKKYGTWELVPAAADKKSIGCRWVYKLKLKPDGSIEKYKARIVPKGHNQVEGEDYTNYFALVAKAVTMRVFLSVAVSKGWPIHHLDVNNAFLHGTLDEDIYMEPLAGYEVSPVHVCKLKKSLYGLKQALR</sequence>
<comment type="caution">
    <text evidence="4">The sequence shown here is derived from an EMBL/GenBank/DDBJ whole genome shotgun (WGS) entry which is preliminary data.</text>
</comment>